<proteinExistence type="predicted"/>
<dbReference type="PANTHER" id="PTHR22950:SF349">
    <property type="entry name" value="AMINO ACID TRANSPORTER TRANSMEMBRANE DOMAIN-CONTAINING PROTEIN"/>
    <property type="match status" value="1"/>
</dbReference>
<feature type="domain" description="Amino acid transporter transmembrane" evidence="6">
    <location>
        <begin position="15"/>
        <end position="447"/>
    </location>
</feature>
<comment type="subcellular location">
    <subcellularLocation>
        <location evidence="1">Membrane</location>
        <topology evidence="1">Multi-pass membrane protein</topology>
    </subcellularLocation>
</comment>
<sequence>MGAKPFLTQEDIKMCFSICCCIYGIGTLGMPGNYARAGYCWASLALVSMASINIFATVCISKLMLAAPKSVRTFADLGAFVLGRSGRWLVVVPHMITCILCPIAFLVFGGMLLTVLFPGTFDAETWIVIMGVTLLPLCLIPTLKEGAGVAAAGFLGTFITDVTSLAMLLYNMHEANLDGKLSTPPPNLNFKQVVTVFGNLALAYGAGIVVPSLQREHSEPTRMPRIIVVSMGLITCLFLTDSLVGFSAVGCQIPGNLLFAIADTKLGFVANRGGVVIAYLAMQMHITIAFSVILFPVFYTLERLVLGIHTTSHQPHDATDDIEAQEFAAVLTPVSTKAIASTTAKETIQADDDDSHDIDSTTYKQPGVYPKVALLRILCVAACVVVSVLWKDHLLELLDFAGSSSIALSCMILPMALYLKHFGASLPLAERVFATLAIVICIALGAYVTYNSAGPLFNPPPKATGPAPWDAPKFPYCSGSYVNMVFTNVTYHHNFSSQP</sequence>
<dbReference type="PANTHER" id="PTHR22950">
    <property type="entry name" value="AMINO ACID TRANSPORTER"/>
    <property type="match status" value="1"/>
</dbReference>
<keyword evidence="2 5" id="KW-0812">Transmembrane</keyword>
<reference evidence="7" key="2">
    <citation type="submission" date="2019-06" db="EMBL/GenBank/DDBJ databases">
        <title>Genomics analysis of Aphanomyces spp. identifies a new class of oomycete effector associated with host adaptation.</title>
        <authorList>
            <person name="Gaulin E."/>
        </authorList>
    </citation>
    <scope>NUCLEOTIDE SEQUENCE</scope>
    <source>
        <strain evidence="7">CBS 578.67</strain>
    </source>
</reference>
<evidence type="ECO:0000256" key="2">
    <source>
        <dbReference type="ARBA" id="ARBA00022692"/>
    </source>
</evidence>
<dbReference type="Pfam" id="PF01490">
    <property type="entry name" value="Aa_trans"/>
    <property type="match status" value="1"/>
</dbReference>
<feature type="transmembrane region" description="Helical" evidence="5">
    <location>
        <begin position="373"/>
        <end position="391"/>
    </location>
</feature>
<feature type="transmembrane region" description="Helical" evidence="5">
    <location>
        <begin position="226"/>
        <end position="249"/>
    </location>
</feature>
<keyword evidence="3 5" id="KW-1133">Transmembrane helix</keyword>
<dbReference type="InterPro" id="IPR013057">
    <property type="entry name" value="AA_transpt_TM"/>
</dbReference>
<dbReference type="AlphaFoldDB" id="A0A485LSA7"/>
<dbReference type="EMBL" id="CAADRA010007296">
    <property type="protein sequence ID" value="VFU00089.1"/>
    <property type="molecule type" value="Genomic_DNA"/>
</dbReference>
<dbReference type="OrthoDB" id="655540at2759"/>
<protein>
    <submittedName>
        <fullName evidence="8">Aste57867_23443 protein</fullName>
    </submittedName>
</protein>
<feature type="transmembrane region" description="Helical" evidence="5">
    <location>
        <begin position="123"/>
        <end position="140"/>
    </location>
</feature>
<dbReference type="GO" id="GO:0005774">
    <property type="term" value="C:vacuolar membrane"/>
    <property type="evidence" value="ECO:0007669"/>
    <property type="project" value="TreeGrafter"/>
</dbReference>
<feature type="transmembrane region" description="Helical" evidence="5">
    <location>
        <begin position="397"/>
        <end position="419"/>
    </location>
</feature>
<accession>A0A485LSA7</accession>
<evidence type="ECO:0000313" key="7">
    <source>
        <dbReference type="EMBL" id="KAF0684589.1"/>
    </source>
</evidence>
<evidence type="ECO:0000256" key="1">
    <source>
        <dbReference type="ARBA" id="ARBA00004141"/>
    </source>
</evidence>
<evidence type="ECO:0000313" key="9">
    <source>
        <dbReference type="Proteomes" id="UP000332933"/>
    </source>
</evidence>
<feature type="transmembrane region" description="Helical" evidence="5">
    <location>
        <begin position="42"/>
        <end position="67"/>
    </location>
</feature>
<evidence type="ECO:0000259" key="6">
    <source>
        <dbReference type="Pfam" id="PF01490"/>
    </source>
</evidence>
<evidence type="ECO:0000256" key="3">
    <source>
        <dbReference type="ARBA" id="ARBA00022989"/>
    </source>
</evidence>
<evidence type="ECO:0000313" key="8">
    <source>
        <dbReference type="EMBL" id="VFU00089.1"/>
    </source>
</evidence>
<organism evidence="8 9">
    <name type="scientific">Aphanomyces stellatus</name>
    <dbReference type="NCBI Taxonomy" id="120398"/>
    <lineage>
        <taxon>Eukaryota</taxon>
        <taxon>Sar</taxon>
        <taxon>Stramenopiles</taxon>
        <taxon>Oomycota</taxon>
        <taxon>Saprolegniomycetes</taxon>
        <taxon>Saprolegniales</taxon>
        <taxon>Verrucalvaceae</taxon>
        <taxon>Aphanomyces</taxon>
    </lineage>
</organism>
<keyword evidence="9" id="KW-1185">Reference proteome</keyword>
<feature type="transmembrane region" description="Helical" evidence="5">
    <location>
        <begin position="431"/>
        <end position="450"/>
    </location>
</feature>
<dbReference type="EMBL" id="VJMH01007270">
    <property type="protein sequence ID" value="KAF0684589.1"/>
    <property type="molecule type" value="Genomic_DNA"/>
</dbReference>
<dbReference type="GO" id="GO:0015179">
    <property type="term" value="F:L-amino acid transmembrane transporter activity"/>
    <property type="evidence" value="ECO:0007669"/>
    <property type="project" value="TreeGrafter"/>
</dbReference>
<evidence type="ECO:0000256" key="5">
    <source>
        <dbReference type="SAM" id="Phobius"/>
    </source>
</evidence>
<keyword evidence="4 5" id="KW-0472">Membrane</keyword>
<feature type="transmembrane region" description="Helical" evidence="5">
    <location>
        <begin position="12"/>
        <end position="30"/>
    </location>
</feature>
<feature type="transmembrane region" description="Helical" evidence="5">
    <location>
        <begin position="190"/>
        <end position="214"/>
    </location>
</feature>
<reference evidence="8 9" key="1">
    <citation type="submission" date="2019-03" db="EMBL/GenBank/DDBJ databases">
        <authorList>
            <person name="Gaulin E."/>
            <person name="Dumas B."/>
        </authorList>
    </citation>
    <scope>NUCLEOTIDE SEQUENCE [LARGE SCALE GENOMIC DNA]</scope>
    <source>
        <strain evidence="8">CBS 568.67</strain>
    </source>
</reference>
<feature type="transmembrane region" description="Helical" evidence="5">
    <location>
        <begin position="276"/>
        <end position="299"/>
    </location>
</feature>
<feature type="transmembrane region" description="Helical" evidence="5">
    <location>
        <begin position="88"/>
        <end position="117"/>
    </location>
</feature>
<gene>
    <name evidence="8" type="primary">Aste57867_23443</name>
    <name evidence="7" type="ORF">As57867_023372</name>
    <name evidence="8" type="ORF">ASTE57867_23443</name>
</gene>
<name>A0A485LSA7_9STRA</name>
<dbReference type="Proteomes" id="UP000332933">
    <property type="component" value="Unassembled WGS sequence"/>
</dbReference>
<evidence type="ECO:0000256" key="4">
    <source>
        <dbReference type="ARBA" id="ARBA00023136"/>
    </source>
</evidence>
<feature type="transmembrane region" description="Helical" evidence="5">
    <location>
        <begin position="147"/>
        <end position="170"/>
    </location>
</feature>